<evidence type="ECO:0000313" key="2">
    <source>
        <dbReference type="EMBL" id="NBG67019.1"/>
    </source>
</evidence>
<dbReference type="AlphaFoldDB" id="A0A6N9NMD6"/>
<reference evidence="2 3" key="1">
    <citation type="submission" date="2019-12" db="EMBL/GenBank/DDBJ databases">
        <authorList>
            <person name="Zhao J."/>
        </authorList>
    </citation>
    <scope>NUCLEOTIDE SEQUENCE [LARGE SCALE GENOMIC DNA]</scope>
    <source>
        <strain evidence="2 3">S-15</strain>
    </source>
</reference>
<organism evidence="2 3">
    <name type="scientific">Acidiluteibacter ferrifornacis</name>
    <dbReference type="NCBI Taxonomy" id="2692424"/>
    <lineage>
        <taxon>Bacteria</taxon>
        <taxon>Pseudomonadati</taxon>
        <taxon>Bacteroidota</taxon>
        <taxon>Flavobacteriia</taxon>
        <taxon>Flavobacteriales</taxon>
        <taxon>Cryomorphaceae</taxon>
        <taxon>Acidiluteibacter</taxon>
    </lineage>
</organism>
<feature type="domain" description="N,N-dimethylformamidase beta subunit-like C-terminal" evidence="1">
    <location>
        <begin position="82"/>
        <end position="413"/>
    </location>
</feature>
<evidence type="ECO:0000259" key="1">
    <source>
        <dbReference type="Pfam" id="PF20254"/>
    </source>
</evidence>
<proteinExistence type="predicted"/>
<keyword evidence="3" id="KW-1185">Reference proteome</keyword>
<protein>
    <recommendedName>
        <fullName evidence="1">N,N-dimethylformamidase beta subunit-like C-terminal domain-containing protein</fullName>
    </recommendedName>
</protein>
<comment type="caution">
    <text evidence="2">The sequence shown here is derived from an EMBL/GenBank/DDBJ whole genome shotgun (WGS) entry which is preliminary data.</text>
</comment>
<gene>
    <name evidence="2" type="ORF">GQN54_12895</name>
</gene>
<dbReference type="Proteomes" id="UP000470771">
    <property type="component" value="Unassembled WGS sequence"/>
</dbReference>
<sequence>MLIAVLGVIGNYYRYRFVPMVKVGTPERIQYKTIEGYSDQLSYNRLDTVKLKLRALSAGKGIVYQLLGNGNKTAIDTFKIEPIDQKIDSTQSEYGCKWETTHTLPLTNNYQSGYYQIELLNEKDSSAINFIIANKSTSKVVVLAPISTWLAYNDWGGKSLYVNNYESKTVYTVAAQRPNSMAISPIESHIVNFFSEYYDADLLPDYYLEEHPEAMMQYDVIVLAYHAEYFTQKMVDHLTSLVQNGHKSLISLGGNQMYWKTKWNADYTIMECRKDLTSFEESLFDYGGMWRHHLNQSEHHLLGVRYSVEGIHTYAPYRVSSPDHWIYANTHVNESTLFGKTGITSRGISGDETDKIVKLKSNMTVLAKGQNCEENVSGKDLNDCIQASGADFVITEYDGHCVLSTGSIESGAGLITDSVFTTMIHNFMTRMLKH</sequence>
<evidence type="ECO:0000313" key="3">
    <source>
        <dbReference type="Proteomes" id="UP000470771"/>
    </source>
</evidence>
<dbReference type="EMBL" id="WWNE01000012">
    <property type="protein sequence ID" value="NBG67019.1"/>
    <property type="molecule type" value="Genomic_DNA"/>
</dbReference>
<accession>A0A6N9NMD6</accession>
<dbReference type="Pfam" id="PF20254">
    <property type="entry name" value="DMFA2_C"/>
    <property type="match status" value="1"/>
</dbReference>
<dbReference type="InterPro" id="IPR046540">
    <property type="entry name" value="DMFA2_C"/>
</dbReference>
<name>A0A6N9NMD6_9FLAO</name>